<dbReference type="Gene3D" id="1.25.40.10">
    <property type="entry name" value="Tetratricopeptide repeat domain"/>
    <property type="match status" value="1"/>
</dbReference>
<sequence length="339" mass="37640">MGNKLSSNVPQPSKLDATIIAGLLICALLAAGFAYWRMGPAREVTDEDFQFPELTVNQQKLEQQRQEKYADVNLQQVQGEWQELIAAARQVHRAQFGGVSQEEQLKRAATVKVWANETVLGSGFDAFVVTGEPVFRECATGLDTLLGAIQSGQVTMDEAKANPPAEEFAAYRDNCGKLLPVLVERGLVTEEGKWSSKVSPHIVDLLNRYRWAHIIHDQKDPWAQLTKEGALAFARWRVEDAIGYTLEERQKFLAKLARQFPNYNAGFAYGMLAYKAGDYEKALEYFDRLAKAQPRSDYQRYAEYLRQKVGGAKGDPAGGAGDASESGSKDESATVEKSH</sequence>
<organism evidence="4 5">
    <name type="scientific">Persicimonas caeni</name>
    <dbReference type="NCBI Taxonomy" id="2292766"/>
    <lineage>
        <taxon>Bacteria</taxon>
        <taxon>Deltaproteobacteria</taxon>
        <taxon>Bradymonadales</taxon>
        <taxon>Bradymonadaceae</taxon>
        <taxon>Persicimonas</taxon>
    </lineage>
</organism>
<evidence type="ECO:0000256" key="3">
    <source>
        <dbReference type="SAM" id="Phobius"/>
    </source>
</evidence>
<dbReference type="PROSITE" id="PS50005">
    <property type="entry name" value="TPR"/>
    <property type="match status" value="1"/>
</dbReference>
<keyword evidence="3" id="KW-0472">Membrane</keyword>
<dbReference type="InterPro" id="IPR019734">
    <property type="entry name" value="TPR_rpt"/>
</dbReference>
<dbReference type="OrthoDB" id="5502922at2"/>
<name>A0A4Y6Q215_PERCE</name>
<dbReference type="RefSeq" id="WP_141200953.1">
    <property type="nucleotide sequence ID" value="NZ_CP041186.1"/>
</dbReference>
<keyword evidence="1" id="KW-0802">TPR repeat</keyword>
<accession>A0A4Y6Q215</accession>
<evidence type="ECO:0000313" key="4">
    <source>
        <dbReference type="EMBL" id="QDG54509.1"/>
    </source>
</evidence>
<dbReference type="SUPFAM" id="SSF48452">
    <property type="entry name" value="TPR-like"/>
    <property type="match status" value="1"/>
</dbReference>
<protein>
    <recommendedName>
        <fullName evidence="6">Tetratricopeptide repeat protein</fullName>
    </recommendedName>
</protein>
<keyword evidence="5" id="KW-1185">Reference proteome</keyword>
<feature type="repeat" description="TPR" evidence="1">
    <location>
        <begin position="263"/>
        <end position="296"/>
    </location>
</feature>
<proteinExistence type="predicted"/>
<dbReference type="AlphaFoldDB" id="A0A4Y6Q215"/>
<feature type="compositionally biased region" description="Basic and acidic residues" evidence="2">
    <location>
        <begin position="327"/>
        <end position="339"/>
    </location>
</feature>
<feature type="region of interest" description="Disordered" evidence="2">
    <location>
        <begin position="309"/>
        <end position="339"/>
    </location>
</feature>
<keyword evidence="3" id="KW-1133">Transmembrane helix</keyword>
<evidence type="ECO:0008006" key="6">
    <source>
        <dbReference type="Google" id="ProtNLM"/>
    </source>
</evidence>
<keyword evidence="3" id="KW-0812">Transmembrane</keyword>
<accession>A0A5B8YD21</accession>
<feature type="transmembrane region" description="Helical" evidence="3">
    <location>
        <begin position="17"/>
        <end position="36"/>
    </location>
</feature>
<evidence type="ECO:0000256" key="2">
    <source>
        <dbReference type="SAM" id="MobiDB-lite"/>
    </source>
</evidence>
<feature type="compositionally biased region" description="Gly residues" evidence="2">
    <location>
        <begin position="311"/>
        <end position="321"/>
    </location>
</feature>
<dbReference type="Proteomes" id="UP000315995">
    <property type="component" value="Chromosome"/>
</dbReference>
<evidence type="ECO:0000313" key="5">
    <source>
        <dbReference type="Proteomes" id="UP000315995"/>
    </source>
</evidence>
<gene>
    <name evidence="4" type="ORF">FIV42_28325</name>
</gene>
<dbReference type="EMBL" id="CP041186">
    <property type="protein sequence ID" value="QDG54509.1"/>
    <property type="molecule type" value="Genomic_DNA"/>
</dbReference>
<dbReference type="InterPro" id="IPR011990">
    <property type="entry name" value="TPR-like_helical_dom_sf"/>
</dbReference>
<reference evidence="4 5" key="1">
    <citation type="submission" date="2019-06" db="EMBL/GenBank/DDBJ databases">
        <title>Persicimonas caeni gen. nov., sp. nov., a predatory bacterium isolated from solar saltern.</title>
        <authorList>
            <person name="Wang S."/>
        </authorList>
    </citation>
    <scope>NUCLEOTIDE SEQUENCE [LARGE SCALE GENOMIC DNA]</scope>
    <source>
        <strain evidence="4 5">YN101</strain>
    </source>
</reference>
<evidence type="ECO:0000256" key="1">
    <source>
        <dbReference type="PROSITE-ProRule" id="PRU00339"/>
    </source>
</evidence>